<evidence type="ECO:0000256" key="4">
    <source>
        <dbReference type="ARBA" id="ARBA00022692"/>
    </source>
</evidence>
<evidence type="ECO:0000256" key="2">
    <source>
        <dbReference type="ARBA" id="ARBA00022448"/>
    </source>
</evidence>
<keyword evidence="10" id="KW-0175">Coiled coil</keyword>
<gene>
    <name evidence="13" type="primary">yidC</name>
    <name evidence="13" type="ORF">BU112_01450</name>
</gene>
<evidence type="ECO:0000256" key="6">
    <source>
        <dbReference type="ARBA" id="ARBA00022989"/>
    </source>
</evidence>
<evidence type="ECO:0000313" key="14">
    <source>
        <dbReference type="Proteomes" id="UP000286317"/>
    </source>
</evidence>
<evidence type="ECO:0000256" key="10">
    <source>
        <dbReference type="SAM" id="Coils"/>
    </source>
</evidence>
<sequence>MYWKRLIVLLVPLFLTGCDYSTDEAKSGLFYSIFVQPIDMLLHGLGHLYKDNYGLAIITIVLLIRLFLLPFMLAQVKNMHMMREKTKIVQPQIDELRNNIKNANSQEEKNEAQQSLMNLYKQYDINPLKNVLGCLPILIQLPILFGLIITLKYPTGDGIDRYPDFLWFNLTEPNLWISLIAAVVYFFQPLVNARHYPKDQRKTHYILMVLSPIFITYISLHSAAALGLYWTVGGLFLIIQMHFAHSYYGKLARNKANHLQNQLNERKSI</sequence>
<dbReference type="InterPro" id="IPR001708">
    <property type="entry name" value="YidC/ALB3/OXA1/COX18"/>
</dbReference>
<dbReference type="Pfam" id="PF02096">
    <property type="entry name" value="60KD_IMP"/>
    <property type="match status" value="1"/>
</dbReference>
<dbReference type="RefSeq" id="WP_119605077.1">
    <property type="nucleotide sequence ID" value="NZ_JAWVBH010000001.1"/>
</dbReference>
<feature type="transmembrane region" description="Helical" evidence="11">
    <location>
        <begin position="131"/>
        <end position="153"/>
    </location>
</feature>
<keyword evidence="5" id="KW-0653">Protein transport</keyword>
<dbReference type="PANTHER" id="PTHR12428:SF65">
    <property type="entry name" value="CYTOCHROME C OXIDASE ASSEMBLY PROTEIN COX18, MITOCHONDRIAL"/>
    <property type="match status" value="1"/>
</dbReference>
<keyword evidence="14" id="KW-1185">Reference proteome</keyword>
<protein>
    <submittedName>
        <fullName evidence="13">Membrane protein insertase YidC</fullName>
    </submittedName>
</protein>
<evidence type="ECO:0000313" key="13">
    <source>
        <dbReference type="EMBL" id="RIN02881.1"/>
    </source>
</evidence>
<dbReference type="CDD" id="cd20070">
    <property type="entry name" value="5TM_YidC_Alb3"/>
    <property type="match status" value="1"/>
</dbReference>
<keyword evidence="4 9" id="KW-0812">Transmembrane</keyword>
<dbReference type="GO" id="GO:0051205">
    <property type="term" value="P:protein insertion into membrane"/>
    <property type="evidence" value="ECO:0007669"/>
    <property type="project" value="TreeGrafter"/>
</dbReference>
<dbReference type="EMBL" id="QXUF01000005">
    <property type="protein sequence ID" value="RIN02881.1"/>
    <property type="molecule type" value="Genomic_DNA"/>
</dbReference>
<feature type="coiled-coil region" evidence="10">
    <location>
        <begin position="93"/>
        <end position="122"/>
    </location>
</feature>
<feature type="transmembrane region" description="Helical" evidence="11">
    <location>
        <begin position="53"/>
        <end position="73"/>
    </location>
</feature>
<evidence type="ECO:0000256" key="8">
    <source>
        <dbReference type="ARBA" id="ARBA00023186"/>
    </source>
</evidence>
<organism evidence="13 14">
    <name type="scientific">Staphylococcus shinii</name>
    <dbReference type="NCBI Taxonomy" id="2912228"/>
    <lineage>
        <taxon>Bacteria</taxon>
        <taxon>Bacillati</taxon>
        <taxon>Bacillota</taxon>
        <taxon>Bacilli</taxon>
        <taxon>Bacillales</taxon>
        <taxon>Staphylococcaceae</taxon>
        <taxon>Staphylococcus</taxon>
    </lineage>
</organism>
<dbReference type="OrthoDB" id="9780552at2"/>
<dbReference type="PRINTS" id="PR00701">
    <property type="entry name" value="60KDINNERMP"/>
</dbReference>
<dbReference type="PANTHER" id="PTHR12428">
    <property type="entry name" value="OXA1"/>
    <property type="match status" value="1"/>
</dbReference>
<dbReference type="GO" id="GO:0015031">
    <property type="term" value="P:protein transport"/>
    <property type="evidence" value="ECO:0007669"/>
    <property type="project" value="UniProtKB-KW"/>
</dbReference>
<comment type="subcellular location">
    <subcellularLocation>
        <location evidence="1">Cell membrane</location>
        <topology evidence="1">Multi-pass membrane protein</topology>
    </subcellularLocation>
    <subcellularLocation>
        <location evidence="9">Membrane</location>
        <topology evidence="9">Multi-pass membrane protein</topology>
    </subcellularLocation>
</comment>
<evidence type="ECO:0000256" key="1">
    <source>
        <dbReference type="ARBA" id="ARBA00004651"/>
    </source>
</evidence>
<accession>A0A418IJ00</accession>
<feature type="transmembrane region" description="Helical" evidence="11">
    <location>
        <begin position="173"/>
        <end position="191"/>
    </location>
</feature>
<reference evidence="13 14" key="1">
    <citation type="journal article" date="2016" name="Front. Microbiol.">
        <title>Comprehensive Phylogenetic Analysis of Bovine Non-aureus Staphylococci Species Based on Whole-Genome Sequencing.</title>
        <authorList>
            <person name="Naushad S."/>
            <person name="Barkema H.W."/>
            <person name="Luby C."/>
            <person name="Condas L.A."/>
            <person name="Nobrega D.B."/>
            <person name="Carson D.A."/>
            <person name="De Buck J."/>
        </authorList>
    </citation>
    <scope>NUCLEOTIDE SEQUENCE [LARGE SCALE GENOMIC DNA]</scope>
    <source>
        <strain evidence="13 14">SNUC 4554</strain>
    </source>
</reference>
<evidence type="ECO:0000256" key="5">
    <source>
        <dbReference type="ARBA" id="ARBA00022927"/>
    </source>
</evidence>
<name>A0A418IJ00_9STAP</name>
<dbReference type="Proteomes" id="UP000286317">
    <property type="component" value="Unassembled WGS sequence"/>
</dbReference>
<dbReference type="AlphaFoldDB" id="A0A418IJ00"/>
<dbReference type="GO" id="GO:0005886">
    <property type="term" value="C:plasma membrane"/>
    <property type="evidence" value="ECO:0007669"/>
    <property type="project" value="UniProtKB-SubCell"/>
</dbReference>
<keyword evidence="2" id="KW-0813">Transport</keyword>
<keyword evidence="3" id="KW-1003">Cell membrane</keyword>
<dbReference type="InterPro" id="IPR047196">
    <property type="entry name" value="YidC_ALB_C"/>
</dbReference>
<evidence type="ECO:0000256" key="11">
    <source>
        <dbReference type="SAM" id="Phobius"/>
    </source>
</evidence>
<dbReference type="InterPro" id="IPR028055">
    <property type="entry name" value="YidC/Oxa/ALB_C"/>
</dbReference>
<feature type="transmembrane region" description="Helical" evidence="11">
    <location>
        <begin position="226"/>
        <end position="248"/>
    </location>
</feature>
<dbReference type="NCBIfam" id="TIGR03592">
    <property type="entry name" value="yidC_oxa1_cterm"/>
    <property type="match status" value="1"/>
</dbReference>
<comment type="similarity">
    <text evidence="9">Belongs to the OXA1/ALB3/YidC family.</text>
</comment>
<evidence type="ECO:0000256" key="9">
    <source>
        <dbReference type="RuleBase" id="RU003945"/>
    </source>
</evidence>
<keyword evidence="6 11" id="KW-1133">Transmembrane helix</keyword>
<feature type="transmembrane region" description="Helical" evidence="11">
    <location>
        <begin position="203"/>
        <end position="220"/>
    </location>
</feature>
<keyword evidence="7 11" id="KW-0472">Membrane</keyword>
<dbReference type="GO" id="GO:0032977">
    <property type="term" value="F:membrane insertase activity"/>
    <property type="evidence" value="ECO:0007669"/>
    <property type="project" value="InterPro"/>
</dbReference>
<evidence type="ECO:0000259" key="12">
    <source>
        <dbReference type="Pfam" id="PF02096"/>
    </source>
</evidence>
<comment type="caution">
    <text evidence="13">The sequence shown here is derived from an EMBL/GenBank/DDBJ whole genome shotgun (WGS) entry which is preliminary data.</text>
</comment>
<evidence type="ECO:0000256" key="7">
    <source>
        <dbReference type="ARBA" id="ARBA00023136"/>
    </source>
</evidence>
<feature type="domain" description="Membrane insertase YidC/Oxa/ALB C-terminal" evidence="12">
    <location>
        <begin position="53"/>
        <end position="244"/>
    </location>
</feature>
<dbReference type="PROSITE" id="PS51257">
    <property type="entry name" value="PROKAR_LIPOPROTEIN"/>
    <property type="match status" value="1"/>
</dbReference>
<evidence type="ECO:0000256" key="3">
    <source>
        <dbReference type="ARBA" id="ARBA00022475"/>
    </source>
</evidence>
<proteinExistence type="inferred from homology"/>
<keyword evidence="8" id="KW-0143">Chaperone</keyword>